<sequence length="361" mass="40841">MKIEKGVISGPQLIFLIIGLLQASTLTAAFITGITKINTWIVLLAGFIIILPLLLIYTSLNKKFPNKNLIEINETIYGRYLGKIISILYTCFFWYIVSANFRFTADFFSTYLFTEVDISVFIIIFTIVCIYTLKKGLEIIARASLILSILSIFVFILISILIIKDIHLSNLLPLFQISSKEFIQGTNLMISIPFGEIVVFLMIFPYVNDTNKVKKYAFEGLIVGGIFFLSSILENIAVLGNLISINFFPSYQVAKLINVGEVITRMEILIALVLLFNEFVKICIFYYAVILSIAQFFKLRTYKPLVVPVGIISLIFSITMFDSPVEHAYIASSIYPIYVIPFIVLFPSISLIISWIRKLGA</sequence>
<feature type="transmembrane region" description="Helical" evidence="8">
    <location>
        <begin position="183"/>
        <end position="204"/>
    </location>
</feature>
<comment type="similarity">
    <text evidence="2">Belongs to the amino acid-polyamine-organocation (APC) superfamily. Spore germination protein (SGP) (TC 2.A.3.9) family.</text>
</comment>
<dbReference type="NCBIfam" id="TIGR00912">
    <property type="entry name" value="2A0309"/>
    <property type="match status" value="1"/>
</dbReference>
<keyword evidence="7 8" id="KW-0472">Membrane</keyword>
<evidence type="ECO:0000256" key="3">
    <source>
        <dbReference type="ARBA" id="ARBA00022448"/>
    </source>
</evidence>
<dbReference type="EMBL" id="CP006763">
    <property type="protein sequence ID" value="AGY77941.1"/>
    <property type="molecule type" value="Genomic_DNA"/>
</dbReference>
<keyword evidence="4" id="KW-0309">Germination</keyword>
<keyword evidence="5 8" id="KW-0812">Transmembrane</keyword>
<comment type="subcellular location">
    <subcellularLocation>
        <location evidence="1">Membrane</location>
        <topology evidence="1">Multi-pass membrane protein</topology>
    </subcellularLocation>
</comment>
<evidence type="ECO:0000256" key="2">
    <source>
        <dbReference type="ARBA" id="ARBA00007998"/>
    </source>
</evidence>
<evidence type="ECO:0000256" key="4">
    <source>
        <dbReference type="ARBA" id="ARBA00022544"/>
    </source>
</evidence>
<feature type="transmembrane region" description="Helical" evidence="8">
    <location>
        <begin position="40"/>
        <end position="60"/>
    </location>
</feature>
<accession>A0ABN4BKU7</accession>
<gene>
    <name evidence="9" type="ORF">CAETHG_3738</name>
</gene>
<evidence type="ECO:0000256" key="8">
    <source>
        <dbReference type="SAM" id="Phobius"/>
    </source>
</evidence>
<evidence type="ECO:0000256" key="5">
    <source>
        <dbReference type="ARBA" id="ARBA00022692"/>
    </source>
</evidence>
<proteinExistence type="inferred from homology"/>
<evidence type="ECO:0000256" key="7">
    <source>
        <dbReference type="ARBA" id="ARBA00023136"/>
    </source>
</evidence>
<evidence type="ECO:0000313" key="9">
    <source>
        <dbReference type="EMBL" id="AGY77941.1"/>
    </source>
</evidence>
<dbReference type="RefSeq" id="WP_023163367.1">
    <property type="nucleotide sequence ID" value="NC_022592.1"/>
</dbReference>
<name>A0ABN4BKU7_9CLOT</name>
<keyword evidence="3" id="KW-0813">Transport</keyword>
<dbReference type="InterPro" id="IPR004761">
    <property type="entry name" value="Spore_GerAB"/>
</dbReference>
<feature type="transmembrane region" description="Helical" evidence="8">
    <location>
        <begin position="268"/>
        <end position="290"/>
    </location>
</feature>
<dbReference type="PANTHER" id="PTHR34975">
    <property type="entry name" value="SPORE GERMINATION PROTEIN A2"/>
    <property type="match status" value="1"/>
</dbReference>
<evidence type="ECO:0000313" key="10">
    <source>
        <dbReference type="Proteomes" id="UP000017590"/>
    </source>
</evidence>
<dbReference type="Proteomes" id="UP000017590">
    <property type="component" value="Chromosome"/>
</dbReference>
<keyword evidence="10" id="KW-1185">Reference proteome</keyword>
<keyword evidence="6 8" id="KW-1133">Transmembrane helix</keyword>
<dbReference type="PANTHER" id="PTHR34975:SF2">
    <property type="entry name" value="SPORE GERMINATION PROTEIN A2"/>
    <property type="match status" value="1"/>
</dbReference>
<organism evidence="9 10">
    <name type="scientific">Clostridium autoethanogenum DSM 10061</name>
    <dbReference type="NCBI Taxonomy" id="1341692"/>
    <lineage>
        <taxon>Bacteria</taxon>
        <taxon>Bacillati</taxon>
        <taxon>Bacillota</taxon>
        <taxon>Clostridia</taxon>
        <taxon>Eubacteriales</taxon>
        <taxon>Clostridiaceae</taxon>
        <taxon>Clostridium</taxon>
    </lineage>
</organism>
<feature type="transmembrane region" description="Helical" evidence="8">
    <location>
        <begin position="333"/>
        <end position="356"/>
    </location>
</feature>
<feature type="transmembrane region" description="Helical" evidence="8">
    <location>
        <begin position="302"/>
        <end position="321"/>
    </location>
</feature>
<feature type="transmembrane region" description="Helical" evidence="8">
    <location>
        <begin position="80"/>
        <end position="97"/>
    </location>
</feature>
<evidence type="ECO:0000256" key="6">
    <source>
        <dbReference type="ARBA" id="ARBA00022989"/>
    </source>
</evidence>
<feature type="transmembrane region" description="Helical" evidence="8">
    <location>
        <begin position="12"/>
        <end position="34"/>
    </location>
</feature>
<protein>
    <submittedName>
        <fullName evidence="9">Endospore germination permease</fullName>
    </submittedName>
</protein>
<feature type="transmembrane region" description="Helical" evidence="8">
    <location>
        <begin position="216"/>
        <end position="248"/>
    </location>
</feature>
<dbReference type="Pfam" id="PF03845">
    <property type="entry name" value="Spore_permease"/>
    <property type="match status" value="1"/>
</dbReference>
<reference evidence="10" key="1">
    <citation type="journal article" date="2014" name="Biotechnol. Biofuels">
        <title>Comparison of single-molecule sequencing and hybrid approaches for finishing the genome of Clostridium autoethanogenum and analysis of CRISPR systems in industrial relevant Clostridia.</title>
        <authorList>
            <person name="Brown S.D."/>
            <person name="Nagaraju S."/>
            <person name="Utturkar S."/>
            <person name="De Tissera S."/>
            <person name="Segovia S."/>
            <person name="Mitchell W."/>
            <person name="Land M.L."/>
            <person name="Dassanayake A."/>
            <person name="Kopke M."/>
        </authorList>
    </citation>
    <scope>NUCLEOTIDE SEQUENCE [LARGE SCALE GENOMIC DNA]</scope>
    <source>
        <strain evidence="10">DSM 10061</strain>
    </source>
</reference>
<feature type="transmembrane region" description="Helical" evidence="8">
    <location>
        <begin position="109"/>
        <end position="133"/>
    </location>
</feature>
<feature type="transmembrane region" description="Helical" evidence="8">
    <location>
        <begin position="145"/>
        <end position="163"/>
    </location>
</feature>
<evidence type="ECO:0000256" key="1">
    <source>
        <dbReference type="ARBA" id="ARBA00004141"/>
    </source>
</evidence>